<feature type="compositionally biased region" description="Basic and acidic residues" evidence="1">
    <location>
        <begin position="766"/>
        <end position="778"/>
    </location>
</feature>
<sequence>MHNDIKNDIIRSLPFTFSKVELDTCDGRRQKGESRQNKNNDAPAHGLDGNEDGHTDESSYTHESSGTDESINTDGNSPPEGTDEPNCYECAGGGTGEGKRRKRKQASKNSPFNDQGNKHHSHEEVFIRNRQKENSAKKSAPKPPKQHQLCAHTRGRETTGKIKEGLSMSGMQKDTQGVGERGNCDALHYSSDAFKERAYVTLERSKLKNWRVQNYLDVDRLSLSVSTSSMGGKATGEEDDLSSDGASPARRATGRGNDIFGESLFSSFNLNYDPFGGGSDPLGARLGEHLGEGFPTDAGFNAGMRDGPNRTDTDETGAEPPLEMDTIHSMEEDKQLPLFDSLKNLYTNHNKKIKLINYSKILNTSLCKRVQDVVEGQQDKVLETSSGGNGRKGNNSRKDRNGKKHTRSRGDPSLGQKMTEHNVKAIIMNIKKRLGFYSGEERQETHRGSQMEMRKKNLRHQKRRDKRYHVAHENKPTFSDSLNYSRDEPLSDSVTNELCTGEEKPDSVTRVDAANESVERRIHKGDSQNLLNYQSFVSDDFNLSDDKDGPLGSFSSRKSQGENLPSSSEGCASTHNEEVFALSTSSAQFKQSFLRAIGRVSTQVDRNEGTDEETHAEEKAHADEKIQADEKAQVDDDAHSDDGDHADCDNPSTDLSHGDTPTNKQTKINCQKVLKREEFPIGTDPDGFGTVTSSGESPPKERIINGERDHSRSIQYSNEDIKKDEIKKLISCTHKNDDDRTTPTGGSPMDFATERQQESTSNEGNSQRDEKNDSNKLGKMEGMNILSEEMNAYMLDVFDKQVKHLNELVTNVLS</sequence>
<feature type="region of interest" description="Disordered" evidence="1">
    <location>
        <begin position="547"/>
        <end position="572"/>
    </location>
</feature>
<feature type="region of interest" description="Disordered" evidence="1">
    <location>
        <begin position="604"/>
        <end position="667"/>
    </location>
</feature>
<evidence type="ECO:0000256" key="1">
    <source>
        <dbReference type="SAM" id="MobiDB-lite"/>
    </source>
</evidence>
<organism evidence="2 3">
    <name type="scientific">Plasmodium inui San Antonio 1</name>
    <dbReference type="NCBI Taxonomy" id="1237626"/>
    <lineage>
        <taxon>Eukaryota</taxon>
        <taxon>Sar</taxon>
        <taxon>Alveolata</taxon>
        <taxon>Apicomplexa</taxon>
        <taxon>Aconoidasida</taxon>
        <taxon>Haemosporida</taxon>
        <taxon>Plasmodiidae</taxon>
        <taxon>Plasmodium</taxon>
        <taxon>Plasmodium (Plasmodium)</taxon>
    </lineage>
</organism>
<evidence type="ECO:0000313" key="3">
    <source>
        <dbReference type="Proteomes" id="UP000030640"/>
    </source>
</evidence>
<dbReference type="AlphaFoldDB" id="W7A3F7"/>
<feature type="region of interest" description="Disordered" evidence="1">
    <location>
        <begin position="378"/>
        <end position="421"/>
    </location>
</feature>
<feature type="region of interest" description="Disordered" evidence="1">
    <location>
        <begin position="474"/>
        <end position="493"/>
    </location>
</feature>
<protein>
    <submittedName>
        <fullName evidence="2">Uncharacterized protein</fullName>
    </submittedName>
</protein>
<proteinExistence type="predicted"/>
<dbReference type="GeneID" id="20038881"/>
<feature type="compositionally biased region" description="Basic and acidic residues" evidence="1">
    <location>
        <begin position="51"/>
        <end position="60"/>
    </location>
</feature>
<dbReference type="OrthoDB" id="372646at2759"/>
<feature type="region of interest" description="Disordered" evidence="1">
    <location>
        <begin position="732"/>
        <end position="778"/>
    </location>
</feature>
<feature type="region of interest" description="Disordered" evidence="1">
    <location>
        <begin position="296"/>
        <end position="318"/>
    </location>
</feature>
<reference evidence="2 3" key="1">
    <citation type="submission" date="2013-02" db="EMBL/GenBank/DDBJ databases">
        <title>The Genome Sequence of Plasmodium inui San Antonio 1.</title>
        <authorList>
            <consortium name="The Broad Institute Genome Sequencing Platform"/>
            <consortium name="The Broad Institute Genome Sequencing Center for Infectious Disease"/>
            <person name="Neafsey D."/>
            <person name="Cheeseman I."/>
            <person name="Volkman S."/>
            <person name="Adams J."/>
            <person name="Walker B."/>
            <person name="Young S.K."/>
            <person name="Zeng Q."/>
            <person name="Gargeya S."/>
            <person name="Fitzgerald M."/>
            <person name="Haas B."/>
            <person name="Abouelleil A."/>
            <person name="Alvarado L."/>
            <person name="Arachchi H.M."/>
            <person name="Berlin A.M."/>
            <person name="Chapman S.B."/>
            <person name="Dewar J."/>
            <person name="Goldberg J."/>
            <person name="Griggs A."/>
            <person name="Gujja S."/>
            <person name="Hansen M."/>
            <person name="Howarth C."/>
            <person name="Imamovic A."/>
            <person name="Larimer J."/>
            <person name="McCowan C."/>
            <person name="Murphy C."/>
            <person name="Neiman D."/>
            <person name="Pearson M."/>
            <person name="Priest M."/>
            <person name="Roberts A."/>
            <person name="Saif S."/>
            <person name="Shea T."/>
            <person name="Sisk P."/>
            <person name="Sykes S."/>
            <person name="Wortman J."/>
            <person name="Nusbaum C."/>
            <person name="Birren B."/>
        </authorList>
    </citation>
    <scope>NUCLEOTIDE SEQUENCE [LARGE SCALE GENOMIC DNA]</scope>
    <source>
        <strain evidence="2 3">San Antonio 1</strain>
    </source>
</reference>
<feature type="compositionally biased region" description="Polar residues" evidence="1">
    <location>
        <begin position="61"/>
        <end position="76"/>
    </location>
</feature>
<dbReference type="VEuPathDB" id="PlasmoDB:C922_03607"/>
<feature type="region of interest" description="Disordered" evidence="1">
    <location>
        <begin position="226"/>
        <end position="256"/>
    </location>
</feature>
<gene>
    <name evidence="2" type="ORF">C922_03607</name>
</gene>
<dbReference type="EMBL" id="KI965475">
    <property type="protein sequence ID" value="EUD65883.1"/>
    <property type="molecule type" value="Genomic_DNA"/>
</dbReference>
<feature type="region of interest" description="Disordered" evidence="1">
    <location>
        <begin position="438"/>
        <end position="467"/>
    </location>
</feature>
<feature type="compositionally biased region" description="Basic and acidic residues" evidence="1">
    <location>
        <begin position="698"/>
        <end position="712"/>
    </location>
</feature>
<name>W7A3F7_9APIC</name>
<feature type="compositionally biased region" description="Polar residues" evidence="1">
    <location>
        <begin position="650"/>
        <end position="667"/>
    </location>
</feature>
<dbReference type="Proteomes" id="UP000030640">
    <property type="component" value="Unassembled WGS sequence"/>
</dbReference>
<evidence type="ECO:0000313" key="2">
    <source>
        <dbReference type="EMBL" id="EUD65883.1"/>
    </source>
</evidence>
<feature type="compositionally biased region" description="Basic residues" evidence="1">
    <location>
        <begin position="456"/>
        <end position="467"/>
    </location>
</feature>
<keyword evidence="3" id="KW-1185">Reference proteome</keyword>
<feature type="compositionally biased region" description="Basic and acidic residues" evidence="1">
    <location>
        <begin position="732"/>
        <end position="741"/>
    </location>
</feature>
<feature type="region of interest" description="Disordered" evidence="1">
    <location>
        <begin position="1"/>
        <end position="123"/>
    </location>
</feature>
<feature type="region of interest" description="Disordered" evidence="1">
    <location>
        <begin position="679"/>
        <end position="720"/>
    </location>
</feature>
<dbReference type="RefSeq" id="XP_008817421.1">
    <property type="nucleotide sequence ID" value="XM_008819199.1"/>
</dbReference>
<feature type="compositionally biased region" description="Polar residues" evidence="1">
    <location>
        <begin position="553"/>
        <end position="572"/>
    </location>
</feature>
<feature type="compositionally biased region" description="Basic and acidic residues" evidence="1">
    <location>
        <begin position="605"/>
        <end position="648"/>
    </location>
</feature>
<accession>W7A3F7</accession>
<feature type="compositionally biased region" description="Basic and acidic residues" evidence="1">
    <location>
        <begin position="439"/>
        <end position="455"/>
    </location>
</feature>
<feature type="compositionally biased region" description="Basic and acidic residues" evidence="1">
    <location>
        <begin position="20"/>
        <end position="38"/>
    </location>
</feature>